<sequence>MDFFGHQDQARKRTKQLVLLFALALLTLIFLTNLLVAGFLWGNPDIFPGLGNKVIRDPSLFDIFHYMSWRAWLIISAVVCGFVGLAYLYKVIKLSGGGVSIAHSLGGRLLKPDSEDFYERRLLNIVEEMAIASGMPVPQVFLLDDEIGINAFAAGFQPSDAIIGVTKGCLTKLSRLQLQGVIGHEFSHILNGDMRMNMRLIAILFGILCIGLLGRIILEAGARHSIYSRGRSQSSMFSSSSNKKEGGVPLFLIGIGFMILGYSGVFFGKLIQAAVSRQREYLADASAVQFTRDPQAIAEALKVIGYGGVGSAIGHSRREEFSHAFFGNAIYSHFSSHFGFLSTHPKLEERIRRIDKNWDGEWVQPQTLKQAYDESPQLAPQNKIRPEELLTGVAAAMSAAIDFTAPNSTVEGIPTQNTVDAESELTNAAHDPLNARGLCYALLLAPNSSLVHEQQLDLIKQYCGDGLLQSVNQLIPLVARLDESKRLPMIDKAIPALKLLSADQYRNFKQLLVKIVQADGKIDLFEWCLYRMILQYLNPTFDKAKAIKAKYGNVKKLSSEIETVLSFVANHGHDSLEGALKSFAIAATTAGFEGLQLQAKTSSFKSFNVALDTLTQAFPHVKGRIMKALAACVRVNGVEVAERELVQTIAAILECPTPDLFD</sequence>
<evidence type="ECO:0000313" key="13">
    <source>
        <dbReference type="EMBL" id="CCK77724.1"/>
    </source>
</evidence>
<proteinExistence type="predicted"/>
<evidence type="ECO:0000256" key="1">
    <source>
        <dbReference type="ARBA" id="ARBA00001947"/>
    </source>
</evidence>
<dbReference type="PANTHER" id="PTHR43221:SF2">
    <property type="entry name" value="PROTEASE HTPX HOMOLOG"/>
    <property type="match status" value="1"/>
</dbReference>
<evidence type="ECO:0000256" key="9">
    <source>
        <dbReference type="ARBA" id="ARBA00023049"/>
    </source>
</evidence>
<keyword evidence="9" id="KW-0482">Metalloprotease</keyword>
<dbReference type="GO" id="GO:0046872">
    <property type="term" value="F:metal ion binding"/>
    <property type="evidence" value="ECO:0007669"/>
    <property type="project" value="UniProtKB-KW"/>
</dbReference>
<dbReference type="KEGG" id="oai:OLEAN_C35480"/>
<evidence type="ECO:0000256" key="4">
    <source>
        <dbReference type="ARBA" id="ARBA00022692"/>
    </source>
</evidence>
<keyword evidence="14" id="KW-1185">Reference proteome</keyword>
<dbReference type="Proteomes" id="UP000032749">
    <property type="component" value="Chromosome"/>
</dbReference>
<dbReference type="GO" id="GO:0004222">
    <property type="term" value="F:metalloendopeptidase activity"/>
    <property type="evidence" value="ECO:0007669"/>
    <property type="project" value="InterPro"/>
</dbReference>
<dbReference type="OrthoDB" id="15218at2"/>
<comment type="cofactor">
    <cofactor evidence="1">
        <name>Zn(2+)</name>
        <dbReference type="ChEBI" id="CHEBI:29105"/>
    </cofactor>
</comment>
<dbReference type="PATRIC" id="fig|698738.3.peg.3694"/>
<dbReference type="InterPro" id="IPR001915">
    <property type="entry name" value="Peptidase_M48"/>
</dbReference>
<keyword evidence="8 11" id="KW-1133">Transmembrane helix</keyword>
<protein>
    <submittedName>
        <fullName evidence="13">Peptidase M48 family protein</fullName>
    </submittedName>
</protein>
<dbReference type="HOGENOM" id="CLU_024494_0_0_6"/>
<dbReference type="PANTHER" id="PTHR43221">
    <property type="entry name" value="PROTEASE HTPX"/>
    <property type="match status" value="1"/>
</dbReference>
<dbReference type="EMBL" id="FO203512">
    <property type="protein sequence ID" value="CCK77724.1"/>
    <property type="molecule type" value="Genomic_DNA"/>
</dbReference>
<dbReference type="GO" id="GO:0006508">
    <property type="term" value="P:proteolysis"/>
    <property type="evidence" value="ECO:0007669"/>
    <property type="project" value="UniProtKB-KW"/>
</dbReference>
<evidence type="ECO:0000256" key="5">
    <source>
        <dbReference type="ARBA" id="ARBA00022723"/>
    </source>
</evidence>
<evidence type="ECO:0000256" key="11">
    <source>
        <dbReference type="SAM" id="Phobius"/>
    </source>
</evidence>
<keyword evidence="7" id="KW-0862">Zinc</keyword>
<keyword evidence="3" id="KW-0645">Protease</keyword>
<keyword evidence="5" id="KW-0479">Metal-binding</keyword>
<name>R4YV78_OLEAN</name>
<feature type="transmembrane region" description="Helical" evidence="11">
    <location>
        <begin position="17"/>
        <end position="41"/>
    </location>
</feature>
<evidence type="ECO:0000313" key="14">
    <source>
        <dbReference type="Proteomes" id="UP000032749"/>
    </source>
</evidence>
<keyword evidence="2" id="KW-1003">Cell membrane</keyword>
<evidence type="ECO:0000256" key="2">
    <source>
        <dbReference type="ARBA" id="ARBA00022475"/>
    </source>
</evidence>
<evidence type="ECO:0000259" key="12">
    <source>
        <dbReference type="Pfam" id="PF01435"/>
    </source>
</evidence>
<feature type="transmembrane region" description="Helical" evidence="11">
    <location>
        <begin position="200"/>
        <end position="218"/>
    </location>
</feature>
<gene>
    <name evidence="13" type="ORF">OLEAN_C35480</name>
</gene>
<keyword evidence="4 11" id="KW-0812">Transmembrane</keyword>
<feature type="transmembrane region" description="Helical" evidence="11">
    <location>
        <begin position="248"/>
        <end position="271"/>
    </location>
</feature>
<feature type="transmembrane region" description="Helical" evidence="11">
    <location>
        <begin position="69"/>
        <end position="89"/>
    </location>
</feature>
<dbReference type="Pfam" id="PF01435">
    <property type="entry name" value="Peptidase_M48"/>
    <property type="match status" value="1"/>
</dbReference>
<dbReference type="InterPro" id="IPR050083">
    <property type="entry name" value="HtpX_protease"/>
</dbReference>
<evidence type="ECO:0000256" key="6">
    <source>
        <dbReference type="ARBA" id="ARBA00022801"/>
    </source>
</evidence>
<accession>R4YV78</accession>
<feature type="domain" description="Peptidase M48" evidence="12">
    <location>
        <begin position="120"/>
        <end position="356"/>
    </location>
</feature>
<evidence type="ECO:0000256" key="7">
    <source>
        <dbReference type="ARBA" id="ARBA00022833"/>
    </source>
</evidence>
<evidence type="ECO:0000256" key="3">
    <source>
        <dbReference type="ARBA" id="ARBA00022670"/>
    </source>
</evidence>
<dbReference type="CDD" id="cd07340">
    <property type="entry name" value="M48B_Htpx_like"/>
    <property type="match status" value="1"/>
</dbReference>
<evidence type="ECO:0000256" key="10">
    <source>
        <dbReference type="ARBA" id="ARBA00023136"/>
    </source>
</evidence>
<organism evidence="13 14">
    <name type="scientific">Oleispira antarctica RB-8</name>
    <dbReference type="NCBI Taxonomy" id="698738"/>
    <lineage>
        <taxon>Bacteria</taxon>
        <taxon>Pseudomonadati</taxon>
        <taxon>Pseudomonadota</taxon>
        <taxon>Gammaproteobacteria</taxon>
        <taxon>Oceanospirillales</taxon>
        <taxon>Oceanospirillaceae</taxon>
        <taxon>Oleispira</taxon>
    </lineage>
</organism>
<keyword evidence="6" id="KW-0378">Hydrolase</keyword>
<reference evidence="13 14" key="1">
    <citation type="journal article" date="2013" name="Nat. Commun.">
        <title>Genome sequence and functional genomic analysis of the oil-degrading bacterium Oleispira antarctica.</title>
        <authorList>
            <person name="Kube M."/>
            <person name="Chernikova T.N."/>
            <person name="Al-Ramahi Y."/>
            <person name="Beloqui A."/>
            <person name="Lopez-Cortez N."/>
            <person name="Guazzaroni M.E."/>
            <person name="Heipieper H.J."/>
            <person name="Klages S."/>
            <person name="Kotsyurbenko O.R."/>
            <person name="Langer I."/>
            <person name="Nechitaylo T.Y."/>
            <person name="Lunsdorf H."/>
            <person name="Fernandez M."/>
            <person name="Juarez S."/>
            <person name="Ciordia S."/>
            <person name="Singer A."/>
            <person name="Kagan O."/>
            <person name="Egorova O."/>
            <person name="Petit P.A."/>
            <person name="Stogios P."/>
            <person name="Kim Y."/>
            <person name="Tchigvintsev A."/>
            <person name="Flick R."/>
            <person name="Denaro R."/>
            <person name="Genovese M."/>
            <person name="Albar J.P."/>
            <person name="Reva O.N."/>
            <person name="Martinez-Gomariz M."/>
            <person name="Tran H."/>
            <person name="Ferrer M."/>
            <person name="Savchenko A."/>
            <person name="Yakunin A.F."/>
            <person name="Yakimov M.M."/>
            <person name="Golyshina O.V."/>
            <person name="Reinhardt R."/>
            <person name="Golyshin P.N."/>
        </authorList>
    </citation>
    <scope>NUCLEOTIDE SEQUENCE [LARGE SCALE GENOMIC DNA]</scope>
</reference>
<evidence type="ECO:0000256" key="8">
    <source>
        <dbReference type="ARBA" id="ARBA00022989"/>
    </source>
</evidence>
<dbReference type="STRING" id="698738.OLEAN_C35480"/>
<keyword evidence="10 11" id="KW-0472">Membrane</keyword>
<dbReference type="AlphaFoldDB" id="R4YV78"/>
<dbReference type="Gene3D" id="3.30.2010.10">
    <property type="entry name" value="Metalloproteases ('zincins'), catalytic domain"/>
    <property type="match status" value="1"/>
</dbReference>